<proteinExistence type="predicted"/>
<evidence type="ECO:0000256" key="1">
    <source>
        <dbReference type="ARBA" id="ARBA00022737"/>
    </source>
</evidence>
<evidence type="ECO:0000313" key="4">
    <source>
        <dbReference type="EMBL" id="GBG97205.1"/>
    </source>
</evidence>
<dbReference type="OrthoDB" id="2080803at2"/>
<dbReference type="EMBL" id="BFFO01000008">
    <property type="protein sequence ID" value="GBG97205.1"/>
    <property type="molecule type" value="Genomic_DNA"/>
</dbReference>
<feature type="repeat" description="TPR" evidence="3">
    <location>
        <begin position="169"/>
        <end position="202"/>
    </location>
</feature>
<keyword evidence="2 3" id="KW-0802">TPR repeat</keyword>
<dbReference type="PROSITE" id="PS50005">
    <property type="entry name" value="TPR"/>
    <property type="match status" value="1"/>
</dbReference>
<comment type="caution">
    <text evidence="4">The sequence shown here is derived from an EMBL/GenBank/DDBJ whole genome shotgun (WGS) entry which is preliminary data.</text>
</comment>
<dbReference type="AlphaFoldDB" id="A0A2R5HI77"/>
<dbReference type="SMART" id="SM00028">
    <property type="entry name" value="TPR"/>
    <property type="match status" value="4"/>
</dbReference>
<evidence type="ECO:0000256" key="3">
    <source>
        <dbReference type="PROSITE-ProRule" id="PRU00339"/>
    </source>
</evidence>
<dbReference type="RefSeq" id="WP_109246162.1">
    <property type="nucleotide sequence ID" value="NZ_BFFO01000008.1"/>
</dbReference>
<dbReference type="PANTHER" id="PTHR45586:SF1">
    <property type="entry name" value="LIPOPOLYSACCHARIDE ASSEMBLY PROTEIN B"/>
    <property type="match status" value="1"/>
</dbReference>
<organism evidence="4 5">
    <name type="scientific">Lactococcus termiticola</name>
    <dbReference type="NCBI Taxonomy" id="2169526"/>
    <lineage>
        <taxon>Bacteria</taxon>
        <taxon>Bacillati</taxon>
        <taxon>Bacillota</taxon>
        <taxon>Bacilli</taxon>
        <taxon>Lactobacillales</taxon>
        <taxon>Streptococcaceae</taxon>
        <taxon>Lactococcus</taxon>
    </lineage>
</organism>
<dbReference type="InterPro" id="IPR019734">
    <property type="entry name" value="TPR_rpt"/>
</dbReference>
<dbReference type="InterPro" id="IPR051012">
    <property type="entry name" value="CellSynth/LPSAsmb/PSIAsmb"/>
</dbReference>
<keyword evidence="5" id="KW-1185">Reference proteome</keyword>
<protein>
    <submittedName>
        <fullName evidence="4">Tetratricopeptide repeat family protein</fullName>
    </submittedName>
</protein>
<evidence type="ECO:0000256" key="2">
    <source>
        <dbReference type="ARBA" id="ARBA00022803"/>
    </source>
</evidence>
<gene>
    <name evidence="4" type="ORF">NtB2_01343</name>
</gene>
<sequence>MSYSEDTIDFLHKGDLIGMNNMLAKAIEHDSPELLEDLAEYLQMMGFIDESHKVYDKLLSQGNNSSALINLAEIAEADGDLDEALGYLYQVPSTDENYPSALIKIADIYQADGDFETALSKLEEARQFSDSPLVGFAIAESQFDQGAYQEAIQEYAKLSAKFIFDNTKISTYQRIGDAYARLGNFENAVSFLDKSLEVDKKAETILELAVLEAEIGNSERSLSYFKQLEEDFDNDYLPYELAYAEILNEDGQTERAIEVAQEGLAKNPNAVPLLHFLARAYYQKKENSEAERYLMQALDFPELHDETVFLLANLYFNEEDFEAVINLENLIEDEHLIASWLIAQSHAALEQDNEAEAIYQELLETDLSENPDFLKDYIDFLRSTGKQEAAEEYVKRLSILSPDDASDLY</sequence>
<evidence type="ECO:0000313" key="5">
    <source>
        <dbReference type="Proteomes" id="UP000245021"/>
    </source>
</evidence>
<dbReference type="Pfam" id="PF13181">
    <property type="entry name" value="TPR_8"/>
    <property type="match status" value="1"/>
</dbReference>
<dbReference type="Gene3D" id="1.25.40.10">
    <property type="entry name" value="Tetratricopeptide repeat domain"/>
    <property type="match status" value="2"/>
</dbReference>
<dbReference type="Pfam" id="PF13432">
    <property type="entry name" value="TPR_16"/>
    <property type="match status" value="2"/>
</dbReference>
<dbReference type="SUPFAM" id="SSF48452">
    <property type="entry name" value="TPR-like"/>
    <property type="match status" value="3"/>
</dbReference>
<dbReference type="Pfam" id="PF14559">
    <property type="entry name" value="TPR_19"/>
    <property type="match status" value="1"/>
</dbReference>
<dbReference type="InterPro" id="IPR011990">
    <property type="entry name" value="TPR-like_helical_dom_sf"/>
</dbReference>
<name>A0A2R5HI77_9LACT</name>
<accession>A0A2R5HI77</accession>
<dbReference type="Proteomes" id="UP000245021">
    <property type="component" value="Unassembled WGS sequence"/>
</dbReference>
<keyword evidence="1" id="KW-0677">Repeat</keyword>
<reference evidence="4 5" key="1">
    <citation type="journal article" date="2018" name="Genome Announc.">
        <title>Draft Genome Sequence of Lactococcus sp. Strain NtB2 (JCM 32569), Isolated from the Gut of the Higher Termite Nasutitermes takasagoensis.</title>
        <authorList>
            <person name="Noda S."/>
            <person name="Aihara C."/>
            <person name="Yuki M."/>
            <person name="Ohkuma M."/>
        </authorList>
    </citation>
    <scope>NUCLEOTIDE SEQUENCE [LARGE SCALE GENOMIC DNA]</scope>
    <source>
        <strain evidence="4 5">NtB2</strain>
    </source>
</reference>
<dbReference type="PANTHER" id="PTHR45586">
    <property type="entry name" value="TPR REPEAT-CONTAINING PROTEIN PA4667"/>
    <property type="match status" value="1"/>
</dbReference>